<comment type="caution">
    <text evidence="1">The sequence shown here is derived from an EMBL/GenBank/DDBJ whole genome shotgun (WGS) entry which is preliminary data.</text>
</comment>
<organism evidence="1 2">
    <name type="scientific">Microcystis aeruginosa PCC 9808</name>
    <dbReference type="NCBI Taxonomy" id="1160284"/>
    <lineage>
        <taxon>Bacteria</taxon>
        <taxon>Bacillati</taxon>
        <taxon>Cyanobacteriota</taxon>
        <taxon>Cyanophyceae</taxon>
        <taxon>Oscillatoriophycideae</taxon>
        <taxon>Chroococcales</taxon>
        <taxon>Microcystaceae</taxon>
        <taxon>Microcystis</taxon>
    </lineage>
</organism>
<dbReference type="Proteomes" id="UP000005291">
    <property type="component" value="Unassembled WGS sequence"/>
</dbReference>
<dbReference type="EMBL" id="CAIN01000237">
    <property type="protein sequence ID" value="CCI26514.1"/>
    <property type="molecule type" value="Genomic_DNA"/>
</dbReference>
<proteinExistence type="predicted"/>
<evidence type="ECO:0000313" key="2">
    <source>
        <dbReference type="Proteomes" id="UP000005291"/>
    </source>
</evidence>
<accession>I4HWU0</accession>
<sequence length="50" mass="5582">MKMGTSKTEVMVSALLQYLEGIDDIPLSQRLAKIEGKMRELEAEVKGKSQ</sequence>
<dbReference type="HOGENOM" id="CLU_3119769_0_0_3"/>
<dbReference type="AlphaFoldDB" id="I4HWU0"/>
<protein>
    <submittedName>
        <fullName evidence="1">Uncharacterized protein</fullName>
    </submittedName>
</protein>
<reference evidence="1 2" key="1">
    <citation type="submission" date="2012-04" db="EMBL/GenBank/DDBJ databases">
        <authorList>
            <person name="Genoscope - CEA"/>
        </authorList>
    </citation>
    <scope>NUCLEOTIDE SEQUENCE [LARGE SCALE GENOMIC DNA]</scope>
    <source>
        <strain evidence="1 2">9808</strain>
    </source>
</reference>
<gene>
    <name evidence="1" type="ORF">MICAG_3110003</name>
</gene>
<name>I4HWU0_MICAE</name>
<dbReference type="RefSeq" id="WP_002794653.1">
    <property type="nucleotide sequence ID" value="NZ_HE973594.1"/>
</dbReference>
<evidence type="ECO:0000313" key="1">
    <source>
        <dbReference type="EMBL" id="CCI26514.1"/>
    </source>
</evidence>